<feature type="region of interest" description="Disordered" evidence="1">
    <location>
        <begin position="1"/>
        <end position="24"/>
    </location>
</feature>
<dbReference type="RefSeq" id="WP_091341873.1">
    <property type="nucleotide sequence ID" value="NZ_FMHV01000002.1"/>
</dbReference>
<dbReference type="Proteomes" id="UP000199413">
    <property type="component" value="Unassembled WGS sequence"/>
</dbReference>
<gene>
    <name evidence="3" type="ORF">GA0070624_3195</name>
</gene>
<keyword evidence="4" id="KW-1185">Reference proteome</keyword>
<dbReference type="EMBL" id="FMHV01000002">
    <property type="protein sequence ID" value="SCL25879.1"/>
    <property type="molecule type" value="Genomic_DNA"/>
</dbReference>
<evidence type="ECO:0000256" key="1">
    <source>
        <dbReference type="SAM" id="MobiDB-lite"/>
    </source>
</evidence>
<feature type="domain" description="NYN" evidence="2">
    <location>
        <begin position="175"/>
        <end position="245"/>
    </location>
</feature>
<dbReference type="InterPro" id="IPR021139">
    <property type="entry name" value="NYN"/>
</dbReference>
<protein>
    <submittedName>
        <fullName evidence="3">NYN domain-containing protein</fullName>
    </submittedName>
</protein>
<organism evidence="3 4">
    <name type="scientific">Micromonospora rhizosphaerae</name>
    <dbReference type="NCBI Taxonomy" id="568872"/>
    <lineage>
        <taxon>Bacteria</taxon>
        <taxon>Bacillati</taxon>
        <taxon>Actinomycetota</taxon>
        <taxon>Actinomycetes</taxon>
        <taxon>Micromonosporales</taxon>
        <taxon>Micromonosporaceae</taxon>
        <taxon>Micromonospora</taxon>
    </lineage>
</organism>
<feature type="compositionally biased region" description="Polar residues" evidence="1">
    <location>
        <begin position="1"/>
        <end position="12"/>
    </location>
</feature>
<name>A0A1C6S8U2_9ACTN</name>
<dbReference type="STRING" id="568872.GA0070624_3195"/>
<dbReference type="OrthoDB" id="5144756at2"/>
<dbReference type="Gene3D" id="3.40.50.1010">
    <property type="entry name" value="5'-nuclease"/>
    <property type="match status" value="1"/>
</dbReference>
<proteinExistence type="predicted"/>
<evidence type="ECO:0000313" key="3">
    <source>
        <dbReference type="EMBL" id="SCL25879.1"/>
    </source>
</evidence>
<evidence type="ECO:0000313" key="4">
    <source>
        <dbReference type="Proteomes" id="UP000199413"/>
    </source>
</evidence>
<sequence>MKTNTRINSELTTRSHRHGGESRRHKLALCQATGLARYRDRHQARQGAKAMLAGSHQFEGSTFACPDCRGYHLEKTYARQPINVGGAIEPAEAFTASLTSRKRRYVLLDIENPTRGARATREEAAGLWNILKLQAPGIAPHDHVVVGASRLVVRKYRAAIHGANVKWVVGADAPDGADRALLAAIDLRRVAAEYDELVIISGDHAFADLARQAKWAGLSVQVVTAEHPKQRSVLSRELAAAADTHTLVRLQPRTPKPENVTPNRRTARLSSQHVHDLPAAA</sequence>
<accession>A0A1C6S8U2</accession>
<dbReference type="Pfam" id="PF01936">
    <property type="entry name" value="NYN"/>
    <property type="match status" value="1"/>
</dbReference>
<feature type="compositionally biased region" description="Polar residues" evidence="1">
    <location>
        <begin position="260"/>
        <end position="272"/>
    </location>
</feature>
<evidence type="ECO:0000259" key="2">
    <source>
        <dbReference type="Pfam" id="PF01936"/>
    </source>
</evidence>
<feature type="region of interest" description="Disordered" evidence="1">
    <location>
        <begin position="251"/>
        <end position="281"/>
    </location>
</feature>
<dbReference type="GO" id="GO:0004540">
    <property type="term" value="F:RNA nuclease activity"/>
    <property type="evidence" value="ECO:0007669"/>
    <property type="project" value="InterPro"/>
</dbReference>
<reference evidence="4" key="1">
    <citation type="submission" date="2016-06" db="EMBL/GenBank/DDBJ databases">
        <authorList>
            <person name="Varghese N."/>
            <person name="Submissions Spin"/>
        </authorList>
    </citation>
    <scope>NUCLEOTIDE SEQUENCE [LARGE SCALE GENOMIC DNA]</scope>
    <source>
        <strain evidence="4">DSM 45431</strain>
    </source>
</reference>
<dbReference type="AlphaFoldDB" id="A0A1C6S8U2"/>